<dbReference type="InterPro" id="IPR036175">
    <property type="entry name" value="Sec23/24_helical_dom_sf"/>
</dbReference>
<dbReference type="CDD" id="cd01478">
    <property type="entry name" value="Sec23-like"/>
    <property type="match status" value="1"/>
</dbReference>
<dbReference type="GO" id="GO:0000139">
    <property type="term" value="C:Golgi membrane"/>
    <property type="evidence" value="ECO:0007669"/>
    <property type="project" value="UniProtKB-SubCell"/>
</dbReference>
<keyword evidence="4 14" id="KW-0813">Transport</keyword>
<dbReference type="SUPFAM" id="SSF81811">
    <property type="entry name" value="Helical domain of Sec23/24"/>
    <property type="match status" value="1"/>
</dbReference>
<sequence length="810" mass="91225">MSDLKKISFPIRSEGDKIRHSVICGELSMDQTHGMATYEEYIHQNEERDGIRLTWNVWPSSRIEATRLVVPLACLYQPIKERPDLPPIQYDPVLCTRSNCRAILNPLCQVDYRAKLWVCNFCFQRNPFPPQYAAISEQHQPAELMPMFSTIEYTISRAATMPPIYLYVVDTCMDEEELNALKDSLQMSLSLLPPNALIGLITFGKMVQVHELGTEGMSKSYVFRGTKDLNAKQIQDMLGIGKIAPNPQGMPNPNLRPGQPGAPVQAPVPPASRFIQPVANCEMNLTDLIGELQRDPWPVPQGKRFLRSTGVALSIAIGLLECTYANTGGRVMLFVGGPCSQGPGQVLNDDLKQPIRSHHDIHKDNAKYMKKAIKHYDNLATRVATNGHCVDIYSCALDQTGLMEMKQCCNSTGGHMVMGDSFNSSLFKQTFQRVFAKDQNGQLKMAFNGTLEVKCSKELKVQGGIGSCVSLNVKSPLVADTEIGMGNTVQWKLCTFNPSTTVALFFEVVNQHTAPIPQGGRGCIQFITQYQHASGQRRIRVTTIARNWADAAVNINHISAGFDQECAAVIMGRMAVFRAETDESPDVLRWVDRMLIRLCQKYGEYNKDDPASFRLAENFSLYPQFMYHLRRSQFLQVFNNSPDETSFYRHMLMREDLTQSLIMIQPLLYSYSFNGPPEPVLLDTSSIQPDKILLMDTFFQILIFHGETIAQWRNLKYQDMAEYEYFRHLLQAPIDDAQDILHTRFPMPRYIDTEQGGSQARFLLSKVNPSQTHNNMYAYGGDSGAPVLTDDVSLQVFMDHLKKLAVSSTA</sequence>
<evidence type="ECO:0000256" key="4">
    <source>
        <dbReference type="ARBA" id="ARBA00022448"/>
    </source>
</evidence>
<keyword evidence="12 14" id="KW-0472">Membrane</keyword>
<dbReference type="InterPro" id="IPR006896">
    <property type="entry name" value="Sec23/24_trunk_dom"/>
</dbReference>
<keyword evidence="10 14" id="KW-0653">Protein transport</keyword>
<evidence type="ECO:0000256" key="1">
    <source>
        <dbReference type="ARBA" id="ARBA00004394"/>
    </source>
</evidence>
<dbReference type="FunFam" id="2.60.40.1670:FF:000006">
    <property type="entry name" value="Protein transport protein SEC23"/>
    <property type="match status" value="1"/>
</dbReference>
<dbReference type="GO" id="GO:0090110">
    <property type="term" value="P:COPII-coated vesicle cargo loading"/>
    <property type="evidence" value="ECO:0007669"/>
    <property type="project" value="TreeGrafter"/>
</dbReference>
<dbReference type="InterPro" id="IPR037364">
    <property type="entry name" value="Sec23"/>
</dbReference>
<dbReference type="InterPro" id="IPR036180">
    <property type="entry name" value="Gelsolin-like_dom_sf"/>
</dbReference>
<dbReference type="FunFam" id="2.30.30.380:FF:000001">
    <property type="entry name" value="Protein transport protein SEC23"/>
    <property type="match status" value="1"/>
</dbReference>
<accession>N6U7X9</accession>
<comment type="function">
    <text evidence="14">Component of the coat protein complex II (COPII) which promotes the formation of transport vesicles from the endoplasmic reticulum (ER). The coat has two main functions, the physical deformation of the endoplasmic reticulum membrane into vesicles and the selection of cargo molecules.</text>
</comment>
<reference evidence="15" key="1">
    <citation type="journal article" date="2013" name="Genome Biol.">
        <title>Draft genome of the mountain pine beetle, Dendroctonus ponderosae Hopkins, a major forest pest.</title>
        <authorList>
            <person name="Keeling C.I."/>
            <person name="Yuen M.M."/>
            <person name="Liao N.Y."/>
            <person name="Docking T.R."/>
            <person name="Chan S.K."/>
            <person name="Taylor G.A."/>
            <person name="Palmquist D.L."/>
            <person name="Jackman S.D."/>
            <person name="Nguyen A."/>
            <person name="Li M."/>
            <person name="Henderson H."/>
            <person name="Janes J.K."/>
            <person name="Zhao Y."/>
            <person name="Pandoh P."/>
            <person name="Moore R."/>
            <person name="Sperling F.A."/>
            <person name="Huber D.P."/>
            <person name="Birol I."/>
            <person name="Jones S.J."/>
            <person name="Bohlmann J."/>
        </authorList>
    </citation>
    <scope>NUCLEOTIDE SEQUENCE</scope>
</reference>
<evidence type="ECO:0000256" key="9">
    <source>
        <dbReference type="ARBA" id="ARBA00022892"/>
    </source>
</evidence>
<dbReference type="SUPFAM" id="SSF82754">
    <property type="entry name" value="C-terminal, gelsolin-like domain of Sec23/24"/>
    <property type="match status" value="1"/>
</dbReference>
<dbReference type="SUPFAM" id="SSF82919">
    <property type="entry name" value="Zn-finger domain of Sec23/24"/>
    <property type="match status" value="1"/>
</dbReference>
<evidence type="ECO:0000256" key="8">
    <source>
        <dbReference type="ARBA" id="ARBA00022833"/>
    </source>
</evidence>
<keyword evidence="7 14" id="KW-0256">Endoplasmic reticulum</keyword>
<dbReference type="InterPro" id="IPR007123">
    <property type="entry name" value="Gelsolin-like_dom"/>
</dbReference>
<name>N6U7X9_DENPD</name>
<feature type="non-terminal residue" evidence="15">
    <location>
        <position position="1"/>
    </location>
</feature>
<dbReference type="Pfam" id="PF04811">
    <property type="entry name" value="Sec23_trunk"/>
    <property type="match status" value="1"/>
</dbReference>
<dbReference type="GO" id="GO:0005829">
    <property type="term" value="C:cytosol"/>
    <property type="evidence" value="ECO:0007669"/>
    <property type="project" value="UniProtKB-SubCell"/>
</dbReference>
<keyword evidence="5 14" id="KW-0963">Cytoplasm</keyword>
<keyword evidence="9 14" id="KW-0931">ER-Golgi transport</keyword>
<dbReference type="InterPro" id="IPR006900">
    <property type="entry name" value="Sec23/24_helical_dom"/>
</dbReference>
<dbReference type="OMA" id="FPPHYAE"/>
<evidence type="ECO:0000256" key="6">
    <source>
        <dbReference type="ARBA" id="ARBA00022723"/>
    </source>
</evidence>
<protein>
    <recommendedName>
        <fullName evidence="14">Protein transport protein SEC23</fullName>
    </recommendedName>
</protein>
<evidence type="ECO:0000256" key="12">
    <source>
        <dbReference type="ARBA" id="ARBA00023136"/>
    </source>
</evidence>
<dbReference type="SUPFAM" id="SSF53300">
    <property type="entry name" value="vWA-like"/>
    <property type="match status" value="1"/>
</dbReference>
<evidence type="ECO:0000256" key="5">
    <source>
        <dbReference type="ARBA" id="ARBA00022490"/>
    </source>
</evidence>
<evidence type="ECO:0000256" key="13">
    <source>
        <dbReference type="ARBA" id="ARBA00023329"/>
    </source>
</evidence>
<dbReference type="Gene3D" id="2.60.40.1670">
    <property type="entry name" value="beta-sandwich domain of Sec23/24"/>
    <property type="match status" value="1"/>
</dbReference>
<comment type="similarity">
    <text evidence="3 14">Belongs to the SEC23/SEC24 family. SEC23 subfamily.</text>
</comment>
<dbReference type="Pfam" id="PF04815">
    <property type="entry name" value="Sec23_helical"/>
    <property type="match status" value="1"/>
</dbReference>
<dbReference type="InterPro" id="IPR037550">
    <property type="entry name" value="Sec23_C"/>
</dbReference>
<dbReference type="GO" id="GO:0070971">
    <property type="term" value="C:endoplasmic reticulum exit site"/>
    <property type="evidence" value="ECO:0007669"/>
    <property type="project" value="TreeGrafter"/>
</dbReference>
<dbReference type="AlphaFoldDB" id="N6U7X9"/>
<gene>
    <name evidence="15" type="ORF">YQE_05747</name>
</gene>
<keyword evidence="11" id="KW-0333">Golgi apparatus</keyword>
<dbReference type="InterPro" id="IPR012990">
    <property type="entry name" value="Beta-sandwich_Sec23_24"/>
</dbReference>
<dbReference type="Gene3D" id="2.30.30.380">
    <property type="entry name" value="Zn-finger domain of Sec23/24"/>
    <property type="match status" value="1"/>
</dbReference>
<dbReference type="OrthoDB" id="10256289at2759"/>
<evidence type="ECO:0000256" key="10">
    <source>
        <dbReference type="ARBA" id="ARBA00022927"/>
    </source>
</evidence>
<evidence type="ECO:0000256" key="7">
    <source>
        <dbReference type="ARBA" id="ARBA00022824"/>
    </source>
</evidence>
<dbReference type="PANTHER" id="PTHR11141">
    <property type="entry name" value="PROTEIN TRANSPORT PROTEIN SEC23"/>
    <property type="match status" value="1"/>
</dbReference>
<dbReference type="FunFam" id="1.20.120.730:FF:000001">
    <property type="entry name" value="Protein transport protein SEC23"/>
    <property type="match status" value="1"/>
</dbReference>
<organism evidence="15">
    <name type="scientific">Dendroctonus ponderosae</name>
    <name type="common">Mountain pine beetle</name>
    <dbReference type="NCBI Taxonomy" id="77166"/>
    <lineage>
        <taxon>Eukaryota</taxon>
        <taxon>Metazoa</taxon>
        <taxon>Ecdysozoa</taxon>
        <taxon>Arthropoda</taxon>
        <taxon>Hexapoda</taxon>
        <taxon>Insecta</taxon>
        <taxon>Pterygota</taxon>
        <taxon>Neoptera</taxon>
        <taxon>Endopterygota</taxon>
        <taxon>Coleoptera</taxon>
        <taxon>Polyphaga</taxon>
        <taxon>Cucujiformia</taxon>
        <taxon>Curculionidae</taxon>
        <taxon>Scolytinae</taxon>
        <taxon>Dendroctonus</taxon>
    </lineage>
</organism>
<dbReference type="GO" id="GO:0005789">
    <property type="term" value="C:endoplasmic reticulum membrane"/>
    <property type="evidence" value="ECO:0007669"/>
    <property type="project" value="UniProtKB-SubCell"/>
</dbReference>
<keyword evidence="8 14" id="KW-0862">Zinc</keyword>
<evidence type="ECO:0000313" key="15">
    <source>
        <dbReference type="EMBL" id="ENN77775.1"/>
    </source>
</evidence>
<dbReference type="InterPro" id="IPR029006">
    <property type="entry name" value="ADF-H/Gelsolin-like_dom_sf"/>
</dbReference>
<dbReference type="PANTHER" id="PTHR11141:SF0">
    <property type="entry name" value="PROTEIN TRANSPORT PROTEIN SEC23"/>
    <property type="match status" value="1"/>
</dbReference>
<proteinExistence type="inferred from homology"/>
<dbReference type="SUPFAM" id="SSF81995">
    <property type="entry name" value="beta-sandwich domain of Sec23/24"/>
    <property type="match status" value="1"/>
</dbReference>
<dbReference type="GO" id="GO:0006886">
    <property type="term" value="P:intracellular protein transport"/>
    <property type="evidence" value="ECO:0007669"/>
    <property type="project" value="InterPro"/>
</dbReference>
<dbReference type="InterPro" id="IPR036465">
    <property type="entry name" value="vWFA_dom_sf"/>
</dbReference>
<dbReference type="Pfam" id="PF00626">
    <property type="entry name" value="Gelsolin"/>
    <property type="match status" value="1"/>
</dbReference>
<comment type="subcellular location">
    <subcellularLocation>
        <location evidence="2">Cytoplasm</location>
        <location evidence="2">Cytosol</location>
    </subcellularLocation>
    <subcellularLocation>
        <location evidence="14">Cytoplasmic vesicle</location>
        <location evidence="14">COPII-coated vesicle membrane</location>
        <topology evidence="14">Peripheral membrane protein</topology>
        <orientation evidence="14">Cytoplasmic side</orientation>
    </subcellularLocation>
    <subcellularLocation>
        <location evidence="14">Endoplasmic reticulum membrane</location>
        <topology evidence="14">Peripheral membrane protein</topology>
        <orientation evidence="14">Cytoplasmic side</orientation>
    </subcellularLocation>
    <subcellularLocation>
        <location evidence="1">Golgi apparatus membrane</location>
    </subcellularLocation>
</comment>
<dbReference type="FunFam" id="3.40.50.410:FF:000011">
    <property type="entry name" value="Protein transport protein SEC23"/>
    <property type="match status" value="1"/>
</dbReference>
<dbReference type="HOGENOM" id="CLU_008658_3_0_1"/>
<dbReference type="CDD" id="cd11287">
    <property type="entry name" value="Sec23_C"/>
    <property type="match status" value="1"/>
</dbReference>
<dbReference type="FunFam" id="3.40.20.10:FF:000003">
    <property type="entry name" value="Protein transport protein SEC23"/>
    <property type="match status" value="1"/>
</dbReference>
<keyword evidence="6 14" id="KW-0479">Metal-binding</keyword>
<evidence type="ECO:0000256" key="2">
    <source>
        <dbReference type="ARBA" id="ARBA00004514"/>
    </source>
</evidence>
<dbReference type="Pfam" id="PF08033">
    <property type="entry name" value="Sec23_BS"/>
    <property type="match status" value="1"/>
</dbReference>
<dbReference type="GO" id="GO:0008270">
    <property type="term" value="F:zinc ion binding"/>
    <property type="evidence" value="ECO:0007669"/>
    <property type="project" value="InterPro"/>
</dbReference>
<dbReference type="GO" id="GO:0005096">
    <property type="term" value="F:GTPase activator activity"/>
    <property type="evidence" value="ECO:0007669"/>
    <property type="project" value="TreeGrafter"/>
</dbReference>
<dbReference type="Gene3D" id="1.20.120.730">
    <property type="entry name" value="Sec23/Sec24 helical domain"/>
    <property type="match status" value="1"/>
</dbReference>
<dbReference type="GO" id="GO:0030127">
    <property type="term" value="C:COPII vesicle coat"/>
    <property type="evidence" value="ECO:0007669"/>
    <property type="project" value="InterPro"/>
</dbReference>
<dbReference type="Gene3D" id="3.40.50.410">
    <property type="entry name" value="von Willebrand factor, type A domain"/>
    <property type="match status" value="1"/>
</dbReference>
<dbReference type="InterPro" id="IPR036174">
    <property type="entry name" value="Znf_Sec23_Sec24_sf"/>
</dbReference>
<dbReference type="EMBL" id="KB740937">
    <property type="protein sequence ID" value="ENN77775.1"/>
    <property type="molecule type" value="Genomic_DNA"/>
</dbReference>
<evidence type="ECO:0000256" key="11">
    <source>
        <dbReference type="ARBA" id="ARBA00023034"/>
    </source>
</evidence>
<dbReference type="InterPro" id="IPR006895">
    <property type="entry name" value="Znf_Sec23_Sec24"/>
</dbReference>
<evidence type="ECO:0000256" key="14">
    <source>
        <dbReference type="RuleBase" id="RU365030"/>
    </source>
</evidence>
<evidence type="ECO:0000256" key="3">
    <source>
        <dbReference type="ARBA" id="ARBA00009210"/>
    </source>
</evidence>
<keyword evidence="13 14" id="KW-0968">Cytoplasmic vesicle</keyword>
<dbReference type="Pfam" id="PF04810">
    <property type="entry name" value="zf-Sec23_Sec24"/>
    <property type="match status" value="1"/>
</dbReference>
<dbReference type="Gene3D" id="3.40.20.10">
    <property type="entry name" value="Severin"/>
    <property type="match status" value="1"/>
</dbReference>